<evidence type="ECO:0000256" key="1">
    <source>
        <dbReference type="SAM" id="MobiDB-lite"/>
    </source>
</evidence>
<feature type="region of interest" description="Disordered" evidence="1">
    <location>
        <begin position="189"/>
        <end position="220"/>
    </location>
</feature>
<sequence>MPHQPHLFSDDEPAKPAAPSTPDNLALTALKFNTSQMSPAQKRFNQLLKQTETLAQKIESTRVLVDLHRTACARTLGPLETARAAFMGQMVRWLDQRLQAKGLSARQKDIAREILCHLAASLAAEGDEAMQALHDAHSDQTLDEMEKADIADMQSLMEDVFGHKLGDDDNPFDNLDDLMRANMAQLQAQAQAAQEARAQHTSKRKKTAAQRKTKTQTQDADGALRTLYRQLVSALHPDREPDAAEQARKTALMKDANTAYERRDLLALLHLQLQADLVDDEHIASMAKDKLAALTTLLKERVAVLQRELFQIEAQARADFGLSRYAPLSSATLKRQLVESELNLHEEIALMQQDLKLVQDDTRFKRWLKQQKAAQDDFDPLDFF</sequence>
<organism evidence="2 3">
    <name type="scientific">Rhodoferax ferrireducens</name>
    <dbReference type="NCBI Taxonomy" id="192843"/>
    <lineage>
        <taxon>Bacteria</taxon>
        <taxon>Pseudomonadati</taxon>
        <taxon>Pseudomonadota</taxon>
        <taxon>Betaproteobacteria</taxon>
        <taxon>Burkholderiales</taxon>
        <taxon>Comamonadaceae</taxon>
        <taxon>Rhodoferax</taxon>
    </lineage>
</organism>
<protein>
    <recommendedName>
        <fullName evidence="4">Molecular chaperone DnaJ</fullName>
    </recommendedName>
</protein>
<evidence type="ECO:0008006" key="4">
    <source>
        <dbReference type="Google" id="ProtNLM"/>
    </source>
</evidence>
<comment type="caution">
    <text evidence="2">The sequence shown here is derived from an EMBL/GenBank/DDBJ whole genome shotgun (WGS) entry which is preliminary data.</text>
</comment>
<dbReference type="Proteomes" id="UP000192505">
    <property type="component" value="Unassembled WGS sequence"/>
</dbReference>
<proteinExistence type="predicted"/>
<accession>A0A1W9KTY3</accession>
<dbReference type="EMBL" id="MTEI01000008">
    <property type="protein sequence ID" value="OQW87491.1"/>
    <property type="molecule type" value="Genomic_DNA"/>
</dbReference>
<gene>
    <name evidence="2" type="ORF">BWK72_13230</name>
</gene>
<dbReference type="AlphaFoldDB" id="A0A1W9KTY3"/>
<feature type="region of interest" description="Disordered" evidence="1">
    <location>
        <begin position="1"/>
        <end position="20"/>
    </location>
</feature>
<reference evidence="2 3" key="1">
    <citation type="submission" date="2017-01" db="EMBL/GenBank/DDBJ databases">
        <title>Novel large sulfur bacteria in the metagenomes of groundwater-fed chemosynthetic microbial mats in the Lake Huron basin.</title>
        <authorList>
            <person name="Sharrar A.M."/>
            <person name="Flood B.E."/>
            <person name="Bailey J.V."/>
            <person name="Jones D.S."/>
            <person name="Biddanda B."/>
            <person name="Ruberg S.A."/>
            <person name="Marcus D.N."/>
            <person name="Dick G.J."/>
        </authorList>
    </citation>
    <scope>NUCLEOTIDE SEQUENCE [LARGE SCALE GENOMIC DNA]</scope>
    <source>
        <strain evidence="2">A7</strain>
    </source>
</reference>
<evidence type="ECO:0000313" key="3">
    <source>
        <dbReference type="Proteomes" id="UP000192505"/>
    </source>
</evidence>
<name>A0A1W9KTY3_9BURK</name>
<feature type="compositionally biased region" description="Basic residues" evidence="1">
    <location>
        <begin position="200"/>
        <end position="214"/>
    </location>
</feature>
<evidence type="ECO:0000313" key="2">
    <source>
        <dbReference type="EMBL" id="OQW87491.1"/>
    </source>
</evidence>